<protein>
    <recommendedName>
        <fullName evidence="4">Major facilitator superfamily (MFS) profile domain-containing protein</fullName>
    </recommendedName>
</protein>
<keyword evidence="2" id="KW-0812">Transmembrane</keyword>
<sequence length="528" mass="58619">MTSDLKPKDCDNQKKRGEPYIRPNREEPGFVPPDGGWGWVVCIASLWVNGLVFGILNSYGIIYVPMLKIYGTNDPNISFKTSWVGSVTIGMTFLMSIFASILADRIGIRKVGCFGAILSTVGLLSSAFVTQLELLYLTYGILIGVGGAFIYSPSLVILGHYFKKKMGLVNGLVSFGSALFSVSFSQILPVLIDRVQLKNTLLILSGLDATMVFCTFTWKPVLVKESPMNQLTLSSESIYEHVHDCCSWTKKFLNVDIWKNRGYVIWALSCGISLFGYFVPFVHLIKHTQDLFSVEKAPFILMSIHITSGISRLVFGKLADHPNISRIRLQQIAFFGFGTVTMLIPFLPSFYWLIGACLCMGIFDGIFICLLGPIAFDIVGPAKASQAIGFLLGLFSVPLMCGPPVAGFLYDKMRNYNIAFHIAGTTPILGSLIMFFIPKITQTLPAVTQVDEFAAVSLTDMRAPQENRPVKSSNVDVIIVKPQDYREPMLINHDLELKDIQTEQQESPEDQLLNNKEKSEQEVNSIHS</sequence>
<organism evidence="3">
    <name type="scientific">Octopus bimaculoides</name>
    <name type="common">California two-spotted octopus</name>
    <dbReference type="NCBI Taxonomy" id="37653"/>
    <lineage>
        <taxon>Eukaryota</taxon>
        <taxon>Metazoa</taxon>
        <taxon>Spiralia</taxon>
        <taxon>Lophotrochozoa</taxon>
        <taxon>Mollusca</taxon>
        <taxon>Cephalopoda</taxon>
        <taxon>Coleoidea</taxon>
        <taxon>Octopodiformes</taxon>
        <taxon>Octopoda</taxon>
        <taxon>Incirrata</taxon>
        <taxon>Octopodidae</taxon>
        <taxon>Octopus</taxon>
    </lineage>
</organism>
<dbReference type="InterPro" id="IPR050327">
    <property type="entry name" value="Proton-linked_MCT"/>
</dbReference>
<feature type="transmembrane region" description="Helical" evidence="2">
    <location>
        <begin position="37"/>
        <end position="62"/>
    </location>
</feature>
<feature type="transmembrane region" description="Helical" evidence="2">
    <location>
        <begin position="416"/>
        <end position="437"/>
    </location>
</feature>
<proteinExistence type="predicted"/>
<feature type="transmembrane region" description="Helical" evidence="2">
    <location>
        <begin position="263"/>
        <end position="285"/>
    </location>
</feature>
<feature type="region of interest" description="Disordered" evidence="1">
    <location>
        <begin position="500"/>
        <end position="528"/>
    </location>
</feature>
<dbReference type="InterPro" id="IPR011701">
    <property type="entry name" value="MFS"/>
</dbReference>
<dbReference type="Pfam" id="PF07690">
    <property type="entry name" value="MFS_1"/>
    <property type="match status" value="1"/>
</dbReference>
<dbReference type="PANTHER" id="PTHR11360:SF251">
    <property type="entry name" value="MAJOR FACILITATOR SUPERFAMILY (MFS) PROFILE DOMAIN-CONTAINING PROTEIN"/>
    <property type="match status" value="1"/>
</dbReference>
<keyword evidence="2" id="KW-0472">Membrane</keyword>
<evidence type="ECO:0000313" key="3">
    <source>
        <dbReference type="EMBL" id="KOF74558.1"/>
    </source>
</evidence>
<evidence type="ECO:0000256" key="1">
    <source>
        <dbReference type="SAM" id="MobiDB-lite"/>
    </source>
</evidence>
<keyword evidence="2" id="KW-1133">Transmembrane helix</keyword>
<dbReference type="AlphaFoldDB" id="A0A0L8GC80"/>
<dbReference type="EMBL" id="KQ422621">
    <property type="protein sequence ID" value="KOF74558.1"/>
    <property type="molecule type" value="Genomic_DNA"/>
</dbReference>
<gene>
    <name evidence="3" type="ORF">OCBIM_22035977mg</name>
</gene>
<accession>A0A0L8GC80</accession>
<dbReference type="InterPro" id="IPR036259">
    <property type="entry name" value="MFS_trans_sf"/>
</dbReference>
<feature type="transmembrane region" description="Helical" evidence="2">
    <location>
        <begin position="388"/>
        <end position="410"/>
    </location>
</feature>
<feature type="transmembrane region" description="Helical" evidence="2">
    <location>
        <begin position="111"/>
        <end position="130"/>
    </location>
</feature>
<feature type="region of interest" description="Disordered" evidence="1">
    <location>
        <begin position="1"/>
        <end position="27"/>
    </location>
</feature>
<feature type="transmembrane region" description="Helical" evidence="2">
    <location>
        <begin position="297"/>
        <end position="315"/>
    </location>
</feature>
<dbReference type="Gene3D" id="1.20.1250.20">
    <property type="entry name" value="MFS general substrate transporter like domains"/>
    <property type="match status" value="2"/>
</dbReference>
<reference evidence="3" key="1">
    <citation type="submission" date="2015-07" db="EMBL/GenBank/DDBJ databases">
        <title>MeaNS - Measles Nucleotide Surveillance Program.</title>
        <authorList>
            <person name="Tran T."/>
            <person name="Druce J."/>
        </authorList>
    </citation>
    <scope>NUCLEOTIDE SEQUENCE</scope>
    <source>
        <strain evidence="3">UCB-OBI-ISO-001</strain>
        <tissue evidence="3">Gonad</tissue>
    </source>
</reference>
<evidence type="ECO:0008006" key="4">
    <source>
        <dbReference type="Google" id="ProtNLM"/>
    </source>
</evidence>
<dbReference type="OrthoDB" id="6499973at2759"/>
<name>A0A0L8GC80_OCTBM</name>
<feature type="transmembrane region" description="Helical" evidence="2">
    <location>
        <begin position="350"/>
        <end position="376"/>
    </location>
</feature>
<dbReference type="GO" id="GO:0022857">
    <property type="term" value="F:transmembrane transporter activity"/>
    <property type="evidence" value="ECO:0007669"/>
    <property type="project" value="InterPro"/>
</dbReference>
<feature type="transmembrane region" description="Helical" evidence="2">
    <location>
        <begin position="82"/>
        <end position="104"/>
    </location>
</feature>
<evidence type="ECO:0000256" key="2">
    <source>
        <dbReference type="SAM" id="Phobius"/>
    </source>
</evidence>
<feature type="transmembrane region" description="Helical" evidence="2">
    <location>
        <begin position="327"/>
        <end position="344"/>
    </location>
</feature>
<feature type="transmembrane region" description="Helical" evidence="2">
    <location>
        <begin position="136"/>
        <end position="161"/>
    </location>
</feature>
<dbReference type="PANTHER" id="PTHR11360">
    <property type="entry name" value="MONOCARBOXYLATE TRANSPORTER"/>
    <property type="match status" value="1"/>
</dbReference>
<dbReference type="SUPFAM" id="SSF103473">
    <property type="entry name" value="MFS general substrate transporter"/>
    <property type="match status" value="1"/>
</dbReference>
<feature type="transmembrane region" description="Helical" evidence="2">
    <location>
        <begin position="168"/>
        <end position="188"/>
    </location>
</feature>